<sequence>MENLGGINSPGLNNRYQAIKELRDTLNKTVLKYGSINEQTNKQNDQKTTQSYISVRKKKNESARSTGIIVGGQTSKKSMTVIMHKARVNKDLAKQLCELNAKRGGKSGFKGFLFEHLHAANETANGILTMVINDNGVADFVIKKNGRKFFAQAKVGQANGNINFAKYKGQTLIVDKGNTALAERARQAGMKVVESDISNKQVTQLGKTMQLEQKITGNKNAVVTSKAYATTKNLSNAHRAGIQAAKSGAQFGAGLSIGSNLVDVITGEKELKEAVKDVAVDTAISAGTAYVAGAAVAAVAQTAAGAAVAGVATTAGAAIAATSVGGAAMVAGAAVTGAVTGTVAAATASTVVAASAVTSAVASTAVGGTIAAAGTAIAGTAVGGAVVAAGAVVGAAAVAAAPIIIPAIAIGAAWKIGKKLFSRKRW</sequence>
<keyword evidence="3" id="KW-1185">Reference proteome</keyword>
<gene>
    <name evidence="2" type="ORF">GC096_30590</name>
</gene>
<reference evidence="2 3" key="1">
    <citation type="submission" date="2019-10" db="EMBL/GenBank/DDBJ databases">
        <title>Description of Paenibacillus humi sp. nov.</title>
        <authorList>
            <person name="Carlier A."/>
            <person name="Qi S."/>
        </authorList>
    </citation>
    <scope>NUCLEOTIDE SEQUENCE [LARGE SCALE GENOMIC DNA]</scope>
    <source>
        <strain evidence="2 3">LMG 31461</strain>
    </source>
</reference>
<comment type="caution">
    <text evidence="2">The sequence shown here is derived from an EMBL/GenBank/DDBJ whole genome shotgun (WGS) entry which is preliminary data.</text>
</comment>
<evidence type="ECO:0000313" key="2">
    <source>
        <dbReference type="EMBL" id="NOU68378.1"/>
    </source>
</evidence>
<accession>A0ABX1XKF6</accession>
<proteinExistence type="predicted"/>
<dbReference type="RefSeq" id="WP_171635672.1">
    <property type="nucleotide sequence ID" value="NZ_WHNY01000075.1"/>
</dbReference>
<keyword evidence="1" id="KW-0812">Transmembrane</keyword>
<evidence type="ECO:0000313" key="3">
    <source>
        <dbReference type="Proteomes" id="UP000653578"/>
    </source>
</evidence>
<protein>
    <submittedName>
        <fullName evidence="2">Uncharacterized protein</fullName>
    </submittedName>
</protein>
<keyword evidence="1" id="KW-0472">Membrane</keyword>
<organism evidence="2 3">
    <name type="scientific">Paenibacillus plantarum</name>
    <dbReference type="NCBI Taxonomy" id="2654975"/>
    <lineage>
        <taxon>Bacteria</taxon>
        <taxon>Bacillati</taxon>
        <taxon>Bacillota</taxon>
        <taxon>Bacilli</taxon>
        <taxon>Bacillales</taxon>
        <taxon>Paenibacillaceae</taxon>
        <taxon>Paenibacillus</taxon>
    </lineage>
</organism>
<dbReference type="Proteomes" id="UP000653578">
    <property type="component" value="Unassembled WGS sequence"/>
</dbReference>
<feature type="transmembrane region" description="Helical" evidence="1">
    <location>
        <begin position="385"/>
        <end position="414"/>
    </location>
</feature>
<dbReference type="EMBL" id="WHNY01000075">
    <property type="protein sequence ID" value="NOU68378.1"/>
    <property type="molecule type" value="Genomic_DNA"/>
</dbReference>
<name>A0ABX1XKF6_9BACL</name>
<evidence type="ECO:0000256" key="1">
    <source>
        <dbReference type="SAM" id="Phobius"/>
    </source>
</evidence>
<keyword evidence="1" id="KW-1133">Transmembrane helix</keyword>